<dbReference type="PANTHER" id="PTHR45639:SF3">
    <property type="entry name" value="HYPOXIA UP-REGULATED PROTEIN 1"/>
    <property type="match status" value="1"/>
</dbReference>
<evidence type="ECO:0000256" key="4">
    <source>
        <dbReference type="ARBA" id="ARBA00023186"/>
    </source>
</evidence>
<evidence type="ECO:0000313" key="8">
    <source>
        <dbReference type="Proteomes" id="UP000053660"/>
    </source>
</evidence>
<comment type="similarity">
    <text evidence="1">Belongs to the heat shock protein 70 family.</text>
</comment>
<evidence type="ECO:0000256" key="3">
    <source>
        <dbReference type="ARBA" id="ARBA00022840"/>
    </source>
</evidence>
<dbReference type="OrthoDB" id="5852880at2759"/>
<evidence type="ECO:0000256" key="2">
    <source>
        <dbReference type="ARBA" id="ARBA00022741"/>
    </source>
</evidence>
<dbReference type="GO" id="GO:0005524">
    <property type="term" value="F:ATP binding"/>
    <property type="evidence" value="ECO:0007669"/>
    <property type="project" value="UniProtKB-KW"/>
</dbReference>
<evidence type="ECO:0000256" key="1">
    <source>
        <dbReference type="ARBA" id="ARBA00007381"/>
    </source>
</evidence>
<reference evidence="7 8" key="1">
    <citation type="submission" date="2014-03" db="EMBL/GenBank/DDBJ databases">
        <title>Draft genome of the hookworm Oesophagostomum dentatum.</title>
        <authorList>
            <person name="Mitreva M."/>
        </authorList>
    </citation>
    <scope>NUCLEOTIDE SEQUENCE [LARGE SCALE GENOMIC DNA]</scope>
    <source>
        <strain evidence="7 8">OD-Hann</strain>
    </source>
</reference>
<feature type="coiled-coil region" evidence="6">
    <location>
        <begin position="6"/>
        <end position="33"/>
    </location>
</feature>
<evidence type="ECO:0000256" key="6">
    <source>
        <dbReference type="SAM" id="Coils"/>
    </source>
</evidence>
<dbReference type="GO" id="GO:0034663">
    <property type="term" value="C:endoplasmic reticulum chaperone complex"/>
    <property type="evidence" value="ECO:0007669"/>
    <property type="project" value="TreeGrafter"/>
</dbReference>
<keyword evidence="3" id="KW-0067">ATP-binding</keyword>
<keyword evidence="2" id="KW-0547">Nucleotide-binding</keyword>
<dbReference type="InterPro" id="IPR029048">
    <property type="entry name" value="HSP70_C_sf"/>
</dbReference>
<dbReference type="Gene3D" id="1.20.1270.10">
    <property type="match status" value="1"/>
</dbReference>
<keyword evidence="8" id="KW-1185">Reference proteome</keyword>
<dbReference type="SUPFAM" id="SSF100934">
    <property type="entry name" value="Heat shock protein 70kD (HSP70), C-terminal subdomain"/>
    <property type="match status" value="1"/>
</dbReference>
<dbReference type="Proteomes" id="UP000053660">
    <property type="component" value="Unassembled WGS sequence"/>
</dbReference>
<proteinExistence type="inferred from homology"/>
<keyword evidence="4" id="KW-0143">Chaperone</keyword>
<dbReference type="AlphaFoldDB" id="A0A0B1T0X3"/>
<feature type="non-terminal residue" evidence="7">
    <location>
        <position position="196"/>
    </location>
</feature>
<sequence length="196" mass="22600">MSKADVSGAKKILENFEKREKNARERAAAENDLEGYAFEISQLLENEEYVNHSTEEERNKVGEEVKRIRAWLEDETTPETKTSEFTKHHVTLKALVRPIKKRVDEGKVCIDYRTRDNDFSPSFVVQTLAPAMSNLESMLNSSRIMANMGGDDEKALFNKSDADEFAKKLDKLEKWVIEKKEAQEKRKPYEDPVVLT</sequence>
<dbReference type="InterPro" id="IPR013126">
    <property type="entry name" value="Hsp_70_fam"/>
</dbReference>
<keyword evidence="6" id="KW-0175">Coiled coil</keyword>
<evidence type="ECO:0000256" key="5">
    <source>
        <dbReference type="ARBA" id="ARBA00040503"/>
    </source>
</evidence>
<evidence type="ECO:0000313" key="7">
    <source>
        <dbReference type="EMBL" id="KHJ89422.1"/>
    </source>
</evidence>
<name>A0A0B1T0X3_OESDE</name>
<dbReference type="EMBL" id="KN554241">
    <property type="protein sequence ID" value="KHJ89422.1"/>
    <property type="molecule type" value="Genomic_DNA"/>
</dbReference>
<accession>A0A0B1T0X3</accession>
<dbReference type="GO" id="GO:0140662">
    <property type="term" value="F:ATP-dependent protein folding chaperone"/>
    <property type="evidence" value="ECO:0007669"/>
    <property type="project" value="InterPro"/>
</dbReference>
<protein>
    <recommendedName>
        <fullName evidence="5">Hypoxia up-regulated protein 1</fullName>
    </recommendedName>
</protein>
<organism evidence="7 8">
    <name type="scientific">Oesophagostomum dentatum</name>
    <name type="common">Nodular worm</name>
    <dbReference type="NCBI Taxonomy" id="61180"/>
    <lineage>
        <taxon>Eukaryota</taxon>
        <taxon>Metazoa</taxon>
        <taxon>Ecdysozoa</taxon>
        <taxon>Nematoda</taxon>
        <taxon>Chromadorea</taxon>
        <taxon>Rhabditida</taxon>
        <taxon>Rhabditina</taxon>
        <taxon>Rhabditomorpha</taxon>
        <taxon>Strongyloidea</taxon>
        <taxon>Strongylidae</taxon>
        <taxon>Oesophagostomum</taxon>
    </lineage>
</organism>
<gene>
    <name evidence="7" type="ORF">OESDEN_10757</name>
</gene>
<dbReference type="GO" id="GO:0030968">
    <property type="term" value="P:endoplasmic reticulum unfolded protein response"/>
    <property type="evidence" value="ECO:0007669"/>
    <property type="project" value="TreeGrafter"/>
</dbReference>
<dbReference type="PANTHER" id="PTHR45639">
    <property type="entry name" value="HSC70CB, ISOFORM G-RELATED"/>
    <property type="match status" value="1"/>
</dbReference>